<feature type="transmembrane region" description="Helical" evidence="1">
    <location>
        <begin position="6"/>
        <end position="25"/>
    </location>
</feature>
<dbReference type="Proteomes" id="UP000006804">
    <property type="component" value="Chromosome"/>
</dbReference>
<dbReference type="AlphaFoldDB" id="F7YYD8"/>
<organism evidence="2 3">
    <name type="scientific">Pseudothermotoga thermarum DSM 5069</name>
    <dbReference type="NCBI Taxonomy" id="688269"/>
    <lineage>
        <taxon>Bacteria</taxon>
        <taxon>Thermotogati</taxon>
        <taxon>Thermotogota</taxon>
        <taxon>Thermotogae</taxon>
        <taxon>Thermotogales</taxon>
        <taxon>Thermotogaceae</taxon>
        <taxon>Pseudothermotoga</taxon>
    </lineage>
</organism>
<keyword evidence="1" id="KW-0812">Transmembrane</keyword>
<evidence type="ECO:0000313" key="2">
    <source>
        <dbReference type="EMBL" id="AEH50962.1"/>
    </source>
</evidence>
<gene>
    <name evidence="2" type="ORF">Theth_0878</name>
</gene>
<dbReference type="OrthoDB" id="48340at2"/>
<dbReference type="STRING" id="688269.Theth_0878"/>
<evidence type="ECO:0000313" key="3">
    <source>
        <dbReference type="Proteomes" id="UP000006804"/>
    </source>
</evidence>
<sequence length="159" mass="18349" precursor="true">MKKRLVVLLIVLICIWGIAVYYLFFYGKGYVQPFQTSSNKVEYQIQPLRRRLSESELERIGNLVQMQVEKFDFFDLYTLSINPETVNPQILSSLDKLESYKFAGFLIGEKARSILLSSQGKVFEKNLGETIDDRYLILHITSFGVLVLDVNTGRLLTIK</sequence>
<dbReference type="HOGENOM" id="CLU_1693979_0_0_0"/>
<reference evidence="2 3" key="1">
    <citation type="submission" date="2010-11" db="EMBL/GenBank/DDBJ databases">
        <title>The complete genome of Thermotoga thermarum DSM 5069.</title>
        <authorList>
            <consortium name="US DOE Joint Genome Institute (JGI-PGF)"/>
            <person name="Lucas S."/>
            <person name="Copeland A."/>
            <person name="Lapidus A."/>
            <person name="Bruce D."/>
            <person name="Goodwin L."/>
            <person name="Pitluck S."/>
            <person name="Kyrpides N."/>
            <person name="Mavromatis K."/>
            <person name="Ivanova N."/>
            <person name="Zeytun A."/>
            <person name="Brettin T."/>
            <person name="Detter J.C."/>
            <person name="Tapia R."/>
            <person name="Han C."/>
            <person name="Land M."/>
            <person name="Hauser L."/>
            <person name="Markowitz V."/>
            <person name="Cheng J.-F."/>
            <person name="Hugenholtz P."/>
            <person name="Woyke T."/>
            <person name="Wu D."/>
            <person name="Spring S."/>
            <person name="Schroeder M."/>
            <person name="Brambilla E."/>
            <person name="Klenk H.-P."/>
            <person name="Eisen J.A."/>
        </authorList>
    </citation>
    <scope>NUCLEOTIDE SEQUENCE [LARGE SCALE GENOMIC DNA]</scope>
    <source>
        <strain evidence="2 3">DSM 5069</strain>
    </source>
</reference>
<keyword evidence="1" id="KW-1133">Transmembrane helix</keyword>
<dbReference type="KEGG" id="tta:Theth_0878"/>
<dbReference type="PATRIC" id="fig|688269.3.peg.902"/>
<keyword evidence="3" id="KW-1185">Reference proteome</keyword>
<proteinExistence type="predicted"/>
<dbReference type="EMBL" id="CP002351">
    <property type="protein sequence ID" value="AEH50962.1"/>
    <property type="molecule type" value="Genomic_DNA"/>
</dbReference>
<dbReference type="RefSeq" id="WP_013932184.1">
    <property type="nucleotide sequence ID" value="NC_015707.1"/>
</dbReference>
<protein>
    <submittedName>
        <fullName evidence="2">Uncharacterized protein</fullName>
    </submittedName>
</protein>
<keyword evidence="1" id="KW-0472">Membrane</keyword>
<evidence type="ECO:0000256" key="1">
    <source>
        <dbReference type="SAM" id="Phobius"/>
    </source>
</evidence>
<name>F7YYD8_9THEM</name>
<accession>F7YYD8</accession>